<name>A0A250DJK9_9BURK</name>
<dbReference type="KEGG" id="vbo:CKY39_16085"/>
<gene>
    <name evidence="1" type="ORF">CKY39_16085</name>
</gene>
<protein>
    <submittedName>
        <fullName evidence="1">Uncharacterized protein</fullName>
    </submittedName>
</protein>
<proteinExistence type="predicted"/>
<sequence length="76" mass="8761">MTHTCHAEGCNKAVPPKYLMCGKHWAMVPLTQQREIWRHYRPGQEVDKRPSTEYLRVMKIAVDLVARAEGQQGTLL</sequence>
<evidence type="ECO:0000313" key="1">
    <source>
        <dbReference type="EMBL" id="ATA54558.1"/>
    </source>
</evidence>
<dbReference type="AlphaFoldDB" id="A0A250DJK9"/>
<organism evidence="1 2">
    <name type="scientific">Variovorax boronicumulans</name>
    <dbReference type="NCBI Taxonomy" id="436515"/>
    <lineage>
        <taxon>Bacteria</taxon>
        <taxon>Pseudomonadati</taxon>
        <taxon>Pseudomonadota</taxon>
        <taxon>Betaproteobacteria</taxon>
        <taxon>Burkholderiales</taxon>
        <taxon>Comamonadaceae</taxon>
        <taxon>Variovorax</taxon>
    </lineage>
</organism>
<dbReference type="EMBL" id="CP023284">
    <property type="protein sequence ID" value="ATA54558.1"/>
    <property type="molecule type" value="Genomic_DNA"/>
</dbReference>
<evidence type="ECO:0000313" key="2">
    <source>
        <dbReference type="Proteomes" id="UP000217154"/>
    </source>
</evidence>
<reference evidence="1 2" key="1">
    <citation type="submission" date="2017-09" db="EMBL/GenBank/DDBJ databases">
        <title>The diverse metabolic capabilities of V. boronicumulans make it an excellent choice for continued studies on novel biodegradation.</title>
        <authorList>
            <person name="Sun S."/>
        </authorList>
    </citation>
    <scope>NUCLEOTIDE SEQUENCE [LARGE SCALE GENOMIC DNA]</scope>
    <source>
        <strain evidence="1 2">J1</strain>
    </source>
</reference>
<dbReference type="RefSeq" id="WP_095745141.1">
    <property type="nucleotide sequence ID" value="NZ_CP023284.1"/>
</dbReference>
<accession>A0A250DJK9</accession>
<dbReference type="Proteomes" id="UP000217154">
    <property type="component" value="Chromosome"/>
</dbReference>